<evidence type="ECO:0000313" key="3">
    <source>
        <dbReference type="Proteomes" id="UP000596742"/>
    </source>
</evidence>
<comment type="caution">
    <text evidence="2">The sequence shown here is derived from an EMBL/GenBank/DDBJ whole genome shotgun (WGS) entry which is preliminary data.</text>
</comment>
<sequence length="226" mass="25682">MATSLSQEDINFLRLAGLLIRCAPRAVRRRFDFEFHPEQLQQFLREKRGKIDDLTRKKKVITFAQYDLLYPRGSSCSSGVSSDMFAVSLMVCLLKNFTDLDIQDTLPMENIPTVAADISRIKFYRNAIVHSDSGKIDGNKFSEIWNCVAEAIHRLLPDLKAEIDSLISSPLTNVNVMRDLIQLEKNLETTSQHMLTMNKKMATLETEKNNIKGISDLLWKLTSSGP</sequence>
<protein>
    <recommendedName>
        <fullName evidence="1">DZIP3-like HEPN domain-containing protein</fullName>
    </recommendedName>
</protein>
<feature type="domain" description="DZIP3-like HEPN" evidence="1">
    <location>
        <begin position="37"/>
        <end position="172"/>
    </location>
</feature>
<name>A0A8B6D7S7_MYTGA</name>
<proteinExistence type="predicted"/>
<evidence type="ECO:0000313" key="2">
    <source>
        <dbReference type="EMBL" id="VDI16366.1"/>
    </source>
</evidence>
<gene>
    <name evidence="2" type="ORF">MGAL_10B005600</name>
</gene>
<organism evidence="2 3">
    <name type="scientific">Mytilus galloprovincialis</name>
    <name type="common">Mediterranean mussel</name>
    <dbReference type="NCBI Taxonomy" id="29158"/>
    <lineage>
        <taxon>Eukaryota</taxon>
        <taxon>Metazoa</taxon>
        <taxon>Spiralia</taxon>
        <taxon>Lophotrochozoa</taxon>
        <taxon>Mollusca</taxon>
        <taxon>Bivalvia</taxon>
        <taxon>Autobranchia</taxon>
        <taxon>Pteriomorphia</taxon>
        <taxon>Mytilida</taxon>
        <taxon>Mytiloidea</taxon>
        <taxon>Mytilidae</taxon>
        <taxon>Mytilinae</taxon>
        <taxon>Mytilus</taxon>
    </lineage>
</organism>
<dbReference type="InterPro" id="IPR041249">
    <property type="entry name" value="HEPN_DZIP3"/>
</dbReference>
<dbReference type="EMBL" id="UYJE01003079">
    <property type="protein sequence ID" value="VDI16366.1"/>
    <property type="molecule type" value="Genomic_DNA"/>
</dbReference>
<dbReference type="AlphaFoldDB" id="A0A8B6D7S7"/>
<reference evidence="2" key="1">
    <citation type="submission" date="2018-11" db="EMBL/GenBank/DDBJ databases">
        <authorList>
            <person name="Alioto T."/>
            <person name="Alioto T."/>
        </authorList>
    </citation>
    <scope>NUCLEOTIDE SEQUENCE</scope>
</reference>
<dbReference type="Proteomes" id="UP000596742">
    <property type="component" value="Unassembled WGS sequence"/>
</dbReference>
<dbReference type="Pfam" id="PF18738">
    <property type="entry name" value="HEPN_DZIP3"/>
    <property type="match status" value="1"/>
</dbReference>
<accession>A0A8B6D7S7</accession>
<dbReference type="OrthoDB" id="6367890at2759"/>
<keyword evidence="3" id="KW-1185">Reference proteome</keyword>
<evidence type="ECO:0000259" key="1">
    <source>
        <dbReference type="Pfam" id="PF18738"/>
    </source>
</evidence>